<feature type="compositionally biased region" description="Polar residues" evidence="1">
    <location>
        <begin position="147"/>
        <end position="160"/>
    </location>
</feature>
<feature type="compositionally biased region" description="Basic and acidic residues" evidence="1">
    <location>
        <begin position="86"/>
        <end position="101"/>
    </location>
</feature>
<proteinExistence type="predicted"/>
<gene>
    <name evidence="2" type="ORF">K452DRAFT_361645</name>
</gene>
<feature type="compositionally biased region" description="Low complexity" evidence="1">
    <location>
        <begin position="51"/>
        <end position="64"/>
    </location>
</feature>
<accession>A0A6A6B228</accession>
<sequence length="217" mass="23518">MNRRRAPPRPRNPPSLRRENAAVGVELAGRMGGVDEMVDGEEERGRKEKTAFGGFATAGTGSAAMKDARDSVPADTMDGPVTQPDRVTEGKEQWRDNHGRDGSPPATENDMKESRTSAGMAAAAETAKRQTTSIRRRPRQDALKPSEASNAGHSRSSSPDEQPRPAIPNPFFDHYPSPQSPARRDLGRYGSPYDGSRGPRFPDPALPHSFHRPGPSA</sequence>
<feature type="non-terminal residue" evidence="2">
    <location>
        <position position="217"/>
    </location>
</feature>
<dbReference type="RefSeq" id="XP_033393581.1">
    <property type="nucleotide sequence ID" value="XM_033546438.1"/>
</dbReference>
<reference evidence="2" key="1">
    <citation type="journal article" date="2020" name="Stud. Mycol.">
        <title>101 Dothideomycetes genomes: a test case for predicting lifestyles and emergence of pathogens.</title>
        <authorList>
            <person name="Haridas S."/>
            <person name="Albert R."/>
            <person name="Binder M."/>
            <person name="Bloem J."/>
            <person name="Labutti K."/>
            <person name="Salamov A."/>
            <person name="Andreopoulos B."/>
            <person name="Baker S."/>
            <person name="Barry K."/>
            <person name="Bills G."/>
            <person name="Bluhm B."/>
            <person name="Cannon C."/>
            <person name="Castanera R."/>
            <person name="Culley D."/>
            <person name="Daum C."/>
            <person name="Ezra D."/>
            <person name="Gonzalez J."/>
            <person name="Henrissat B."/>
            <person name="Kuo A."/>
            <person name="Liang C."/>
            <person name="Lipzen A."/>
            <person name="Lutzoni F."/>
            <person name="Magnuson J."/>
            <person name="Mondo S."/>
            <person name="Nolan M."/>
            <person name="Ohm R."/>
            <person name="Pangilinan J."/>
            <person name="Park H.-J."/>
            <person name="Ramirez L."/>
            <person name="Alfaro M."/>
            <person name="Sun H."/>
            <person name="Tritt A."/>
            <person name="Yoshinaga Y."/>
            <person name="Zwiers L.-H."/>
            <person name="Turgeon B."/>
            <person name="Goodwin S."/>
            <person name="Spatafora J."/>
            <person name="Crous P."/>
            <person name="Grigoriev I."/>
        </authorList>
    </citation>
    <scope>NUCLEOTIDE SEQUENCE</scope>
    <source>
        <strain evidence="2">CBS 121167</strain>
    </source>
</reference>
<dbReference type="AlphaFoldDB" id="A0A6A6B228"/>
<protein>
    <submittedName>
        <fullName evidence="2">Uncharacterized protein</fullName>
    </submittedName>
</protein>
<dbReference type="Proteomes" id="UP000799438">
    <property type="component" value="Unassembled WGS sequence"/>
</dbReference>
<dbReference type="GeneID" id="54303944"/>
<name>A0A6A6B228_9PEZI</name>
<evidence type="ECO:0000313" key="2">
    <source>
        <dbReference type="EMBL" id="KAF2137866.1"/>
    </source>
</evidence>
<evidence type="ECO:0000313" key="3">
    <source>
        <dbReference type="Proteomes" id="UP000799438"/>
    </source>
</evidence>
<feature type="region of interest" description="Disordered" evidence="1">
    <location>
        <begin position="1"/>
        <end position="217"/>
    </location>
</feature>
<keyword evidence="3" id="KW-1185">Reference proteome</keyword>
<dbReference type="EMBL" id="ML995499">
    <property type="protein sequence ID" value="KAF2137866.1"/>
    <property type="molecule type" value="Genomic_DNA"/>
</dbReference>
<evidence type="ECO:0000256" key="1">
    <source>
        <dbReference type="SAM" id="MobiDB-lite"/>
    </source>
</evidence>
<organism evidence="2 3">
    <name type="scientific">Aplosporella prunicola CBS 121167</name>
    <dbReference type="NCBI Taxonomy" id="1176127"/>
    <lineage>
        <taxon>Eukaryota</taxon>
        <taxon>Fungi</taxon>
        <taxon>Dikarya</taxon>
        <taxon>Ascomycota</taxon>
        <taxon>Pezizomycotina</taxon>
        <taxon>Dothideomycetes</taxon>
        <taxon>Dothideomycetes incertae sedis</taxon>
        <taxon>Botryosphaeriales</taxon>
        <taxon>Aplosporellaceae</taxon>
        <taxon>Aplosporella</taxon>
    </lineage>
</organism>